<comment type="caution">
    <text evidence="1">The sequence shown here is derived from an EMBL/GenBank/DDBJ whole genome shotgun (WGS) entry which is preliminary data.</text>
</comment>
<proteinExistence type="predicted"/>
<gene>
    <name evidence="1" type="ORF">I0C86_12365</name>
</gene>
<dbReference type="Proteomes" id="UP000638560">
    <property type="component" value="Unassembled WGS sequence"/>
</dbReference>
<organism evidence="1 2">
    <name type="scientific">Plantactinospora alkalitolerans</name>
    <dbReference type="NCBI Taxonomy" id="2789879"/>
    <lineage>
        <taxon>Bacteria</taxon>
        <taxon>Bacillati</taxon>
        <taxon>Actinomycetota</taxon>
        <taxon>Actinomycetes</taxon>
        <taxon>Micromonosporales</taxon>
        <taxon>Micromonosporaceae</taxon>
        <taxon>Plantactinospora</taxon>
    </lineage>
</organism>
<evidence type="ECO:0000313" key="2">
    <source>
        <dbReference type="Proteomes" id="UP000638560"/>
    </source>
</evidence>
<dbReference type="RefSeq" id="WP_196201371.1">
    <property type="nucleotide sequence ID" value="NZ_JADPUN010000131.1"/>
</dbReference>
<sequence>MSERPVETPTMAAIAADLVLPAGTTSRVGPITGVAGWCVDVSGGSSADGTPLIIGAVPAVPTNAGPFRNDTVRHLETPP</sequence>
<accession>A0ABS0GU80</accession>
<keyword evidence="2" id="KW-1185">Reference proteome</keyword>
<protein>
    <submittedName>
        <fullName evidence="1">Uncharacterized protein</fullName>
    </submittedName>
</protein>
<evidence type="ECO:0000313" key="1">
    <source>
        <dbReference type="EMBL" id="MBF9129746.1"/>
    </source>
</evidence>
<reference evidence="1 2" key="1">
    <citation type="submission" date="2020-11" db="EMBL/GenBank/DDBJ databases">
        <title>A novel isolate from a Black sea contaminated sediment with potential to produce alkanes: Plantactinospora alkalitolerans sp. nov.</title>
        <authorList>
            <person name="Carro L."/>
            <person name="Veyisoglu A."/>
            <person name="Guven K."/>
            <person name="Schumann P."/>
            <person name="Klenk H.-P."/>
            <person name="Sahin N."/>
        </authorList>
    </citation>
    <scope>NUCLEOTIDE SEQUENCE [LARGE SCALE GENOMIC DNA]</scope>
    <source>
        <strain evidence="1 2">S1510</strain>
    </source>
</reference>
<name>A0ABS0GU80_9ACTN</name>
<dbReference type="EMBL" id="JADPUN010000131">
    <property type="protein sequence ID" value="MBF9129746.1"/>
    <property type="molecule type" value="Genomic_DNA"/>
</dbReference>